<feature type="transmembrane region" description="Helical" evidence="8">
    <location>
        <begin position="226"/>
        <end position="248"/>
    </location>
</feature>
<accession>A0A073JV93</accession>
<dbReference type="Proteomes" id="UP000027822">
    <property type="component" value="Unassembled WGS sequence"/>
</dbReference>
<evidence type="ECO:0000256" key="4">
    <source>
        <dbReference type="ARBA" id="ARBA00022544"/>
    </source>
</evidence>
<keyword evidence="5 8" id="KW-0812">Transmembrane</keyword>
<dbReference type="NCBIfam" id="TIGR00912">
    <property type="entry name" value="2A0309"/>
    <property type="match status" value="1"/>
</dbReference>
<dbReference type="AlphaFoldDB" id="A0A073JV93"/>
<keyword evidence="7 8" id="KW-0472">Membrane</keyword>
<feature type="transmembrane region" description="Helical" evidence="8">
    <location>
        <begin position="340"/>
        <end position="362"/>
    </location>
</feature>
<feature type="transmembrane region" description="Helical" evidence="8">
    <location>
        <begin position="276"/>
        <end position="301"/>
    </location>
</feature>
<dbReference type="OrthoDB" id="2716906at2"/>
<comment type="caution">
    <text evidence="9">The sequence shown here is derived from an EMBL/GenBank/DDBJ whole genome shotgun (WGS) entry which is preliminary data.</text>
</comment>
<gene>
    <name evidence="9" type="ORF">BAMA_07275</name>
</gene>
<organism evidence="9 10">
    <name type="scientific">Bacillus manliponensis</name>
    <dbReference type="NCBI Taxonomy" id="574376"/>
    <lineage>
        <taxon>Bacteria</taxon>
        <taxon>Bacillati</taxon>
        <taxon>Bacillota</taxon>
        <taxon>Bacilli</taxon>
        <taxon>Bacillales</taxon>
        <taxon>Bacillaceae</taxon>
        <taxon>Bacillus</taxon>
        <taxon>Bacillus cereus group</taxon>
    </lineage>
</organism>
<feature type="transmembrane region" description="Helical" evidence="8">
    <location>
        <begin position="47"/>
        <end position="70"/>
    </location>
</feature>
<feature type="transmembrane region" description="Helical" evidence="8">
    <location>
        <begin position="195"/>
        <end position="214"/>
    </location>
</feature>
<feature type="transmembrane region" description="Helical" evidence="8">
    <location>
        <begin position="123"/>
        <end position="140"/>
    </location>
</feature>
<evidence type="ECO:0000313" key="9">
    <source>
        <dbReference type="EMBL" id="KEK18157.1"/>
    </source>
</evidence>
<feature type="transmembrane region" description="Helical" evidence="8">
    <location>
        <begin position="152"/>
        <end position="171"/>
    </location>
</feature>
<name>A0A073JV93_9BACI</name>
<evidence type="ECO:0000256" key="7">
    <source>
        <dbReference type="ARBA" id="ARBA00023136"/>
    </source>
</evidence>
<dbReference type="GO" id="GO:0009847">
    <property type="term" value="P:spore germination"/>
    <property type="evidence" value="ECO:0007669"/>
    <property type="project" value="InterPro"/>
</dbReference>
<evidence type="ECO:0000313" key="10">
    <source>
        <dbReference type="Proteomes" id="UP000027822"/>
    </source>
</evidence>
<feature type="transmembrane region" description="Helical" evidence="8">
    <location>
        <begin position="16"/>
        <end position="35"/>
    </location>
</feature>
<comment type="similarity">
    <text evidence="2">Belongs to the amino acid-polyamine-organocation (APC) superfamily. Spore germination protein (SGP) (TC 2.A.3.9) family.</text>
</comment>
<dbReference type="STRING" id="574376.BAMA_07275"/>
<evidence type="ECO:0000256" key="2">
    <source>
        <dbReference type="ARBA" id="ARBA00007998"/>
    </source>
</evidence>
<sequence length="374" mass="42155">MKPFEYGDQEIRPRELAFAVSSTIIGTGALSMPRFVATKTLFSDGWIILLGGGIICAFLAWFVTKVAILFPKQNFFQYTSAYLTKPVAYVVSGILILTFAALTSYETRTISIISQTYLFGDTSIQWLALFFLLVVIYGVCGSRVALLRLNMMFLPIVISAILLLSLLNINLMKVDNLLPVFQTDWKNYTNGVKDSIFTFIGFEVALFYTVMLNGNIKKAPFAVAKGVMVTVTSYILIYITCISVFTYITTKGLTYPTIELGKEIEVGGGFLERFDAIFFTTWIITIYNTTVMYFDLAVLLFCSMFPKVPKHRFIFISAPIIFFVNMVPGEVETLIGYGTYLAWVDLGFVVISTLFVFIIYTLKKRRDKRNEAPS</sequence>
<keyword evidence="10" id="KW-1185">Reference proteome</keyword>
<dbReference type="InterPro" id="IPR004761">
    <property type="entry name" value="Spore_GerAB"/>
</dbReference>
<feature type="transmembrane region" description="Helical" evidence="8">
    <location>
        <begin position="82"/>
        <end position="103"/>
    </location>
</feature>
<dbReference type="PANTHER" id="PTHR34975:SF2">
    <property type="entry name" value="SPORE GERMINATION PROTEIN A2"/>
    <property type="match status" value="1"/>
</dbReference>
<evidence type="ECO:0000256" key="3">
    <source>
        <dbReference type="ARBA" id="ARBA00022448"/>
    </source>
</evidence>
<comment type="subcellular location">
    <subcellularLocation>
        <location evidence="1">Membrane</location>
        <topology evidence="1">Multi-pass membrane protein</topology>
    </subcellularLocation>
</comment>
<dbReference type="RefSeq" id="WP_034641829.1">
    <property type="nucleotide sequence ID" value="NZ_CBCSJC010000025.1"/>
</dbReference>
<feature type="transmembrane region" description="Helical" evidence="8">
    <location>
        <begin position="313"/>
        <end position="328"/>
    </location>
</feature>
<evidence type="ECO:0000256" key="8">
    <source>
        <dbReference type="SAM" id="Phobius"/>
    </source>
</evidence>
<dbReference type="Pfam" id="PF03845">
    <property type="entry name" value="Spore_permease"/>
    <property type="match status" value="1"/>
</dbReference>
<dbReference type="EMBL" id="JOTN01000017">
    <property type="protein sequence ID" value="KEK18157.1"/>
    <property type="molecule type" value="Genomic_DNA"/>
</dbReference>
<reference evidence="9 10" key="1">
    <citation type="submission" date="2014-06" db="EMBL/GenBank/DDBJ databases">
        <title>Draft genome sequence of Bacillus manliponensis JCM 15802 (MCCC 1A00708).</title>
        <authorList>
            <person name="Lai Q."/>
            <person name="Liu Y."/>
            <person name="Shao Z."/>
        </authorList>
    </citation>
    <scope>NUCLEOTIDE SEQUENCE [LARGE SCALE GENOMIC DNA]</scope>
    <source>
        <strain evidence="9 10">JCM 15802</strain>
    </source>
</reference>
<evidence type="ECO:0000256" key="6">
    <source>
        <dbReference type="ARBA" id="ARBA00022989"/>
    </source>
</evidence>
<keyword evidence="6 8" id="KW-1133">Transmembrane helix</keyword>
<keyword evidence="4" id="KW-0309">Germination</keyword>
<dbReference type="GO" id="GO:0016020">
    <property type="term" value="C:membrane"/>
    <property type="evidence" value="ECO:0007669"/>
    <property type="project" value="UniProtKB-SubCell"/>
</dbReference>
<dbReference type="PANTHER" id="PTHR34975">
    <property type="entry name" value="SPORE GERMINATION PROTEIN A2"/>
    <property type="match status" value="1"/>
</dbReference>
<keyword evidence="3" id="KW-0813">Transport</keyword>
<dbReference type="eggNOG" id="COG0531">
    <property type="taxonomic scope" value="Bacteria"/>
</dbReference>
<dbReference type="Gene3D" id="1.20.1740.10">
    <property type="entry name" value="Amino acid/polyamine transporter I"/>
    <property type="match status" value="1"/>
</dbReference>
<evidence type="ECO:0000256" key="1">
    <source>
        <dbReference type="ARBA" id="ARBA00004141"/>
    </source>
</evidence>
<protein>
    <submittedName>
        <fullName evidence="9">Spore gernimation protein GerLB</fullName>
    </submittedName>
</protein>
<evidence type="ECO:0000256" key="5">
    <source>
        <dbReference type="ARBA" id="ARBA00022692"/>
    </source>
</evidence>
<proteinExistence type="inferred from homology"/>